<evidence type="ECO:0000313" key="2">
    <source>
        <dbReference type="EMBL" id="MFD1175492.1"/>
    </source>
</evidence>
<keyword evidence="3" id="KW-1185">Reference proteome</keyword>
<gene>
    <name evidence="2" type="ORF">ACFQ3W_04145</name>
</gene>
<accession>A0ABW3RSR5</accession>
<dbReference type="SUPFAM" id="SSF54001">
    <property type="entry name" value="Cysteine proteinases"/>
    <property type="match status" value="1"/>
</dbReference>
<dbReference type="Proteomes" id="UP001597262">
    <property type="component" value="Unassembled WGS sequence"/>
</dbReference>
<evidence type="ECO:0000256" key="1">
    <source>
        <dbReference type="SAM" id="SignalP"/>
    </source>
</evidence>
<feature type="signal peptide" evidence="1">
    <location>
        <begin position="1"/>
        <end position="29"/>
    </location>
</feature>
<protein>
    <recommendedName>
        <fullName evidence="4">Permuted papain-like amidase enzyme, YaeF/YiiX, C92 family</fullName>
    </recommendedName>
</protein>
<proteinExistence type="predicted"/>
<feature type="chain" id="PRO_5045732863" description="Permuted papain-like amidase enzyme, YaeF/YiiX, C92 family" evidence="1">
    <location>
        <begin position="30"/>
        <end position="231"/>
    </location>
</feature>
<comment type="caution">
    <text evidence="2">The sequence shown here is derived from an EMBL/GenBank/DDBJ whole genome shotgun (WGS) entry which is preliminary data.</text>
</comment>
<name>A0ABW3RSR5_9BACL</name>
<sequence length="231" mass="25075">MKRIFAKSFLVLSVLFAFFVISPLGQSSASASSIDSQIGLITSSMVDLSNNTSEGFISTDSLIQPNAEIGPTYPGTNVQMRIGDILYSTKTLGGSTQIVGHVGIVDSNYKVVHVTPAVNGGVIDNFTTYMNRHGSGETIVVYRPRDGMGVGAARWANYNYSSVTDYSIEPFAKMGTISPNYCSKFVWQAFYYGEGIDLMGVNNTPDLRGFVTPSNIAYSPYVVRYTTFVTP</sequence>
<organism evidence="2 3">
    <name type="scientific">Paenibacillus puldeungensis</name>
    <dbReference type="NCBI Taxonomy" id="696536"/>
    <lineage>
        <taxon>Bacteria</taxon>
        <taxon>Bacillati</taxon>
        <taxon>Bacillota</taxon>
        <taxon>Bacilli</taxon>
        <taxon>Bacillales</taxon>
        <taxon>Paenibacillaceae</taxon>
        <taxon>Paenibacillus</taxon>
    </lineage>
</organism>
<evidence type="ECO:0000313" key="3">
    <source>
        <dbReference type="Proteomes" id="UP001597262"/>
    </source>
</evidence>
<dbReference type="RefSeq" id="WP_379316899.1">
    <property type="nucleotide sequence ID" value="NZ_JBHTLM010000002.1"/>
</dbReference>
<reference evidence="3" key="1">
    <citation type="journal article" date="2019" name="Int. J. Syst. Evol. Microbiol.">
        <title>The Global Catalogue of Microorganisms (GCM) 10K type strain sequencing project: providing services to taxonomists for standard genome sequencing and annotation.</title>
        <authorList>
            <consortium name="The Broad Institute Genomics Platform"/>
            <consortium name="The Broad Institute Genome Sequencing Center for Infectious Disease"/>
            <person name="Wu L."/>
            <person name="Ma J."/>
        </authorList>
    </citation>
    <scope>NUCLEOTIDE SEQUENCE [LARGE SCALE GENOMIC DNA]</scope>
    <source>
        <strain evidence="3">CCUG 59189</strain>
    </source>
</reference>
<dbReference type="Gene3D" id="3.90.1720.10">
    <property type="entry name" value="endopeptidase domain like (from Nostoc punctiforme)"/>
    <property type="match status" value="1"/>
</dbReference>
<dbReference type="EMBL" id="JBHTLM010000002">
    <property type="protein sequence ID" value="MFD1175492.1"/>
    <property type="molecule type" value="Genomic_DNA"/>
</dbReference>
<dbReference type="InterPro" id="IPR038765">
    <property type="entry name" value="Papain-like_cys_pep_sf"/>
</dbReference>
<evidence type="ECO:0008006" key="4">
    <source>
        <dbReference type="Google" id="ProtNLM"/>
    </source>
</evidence>
<keyword evidence="1" id="KW-0732">Signal</keyword>